<keyword evidence="9" id="KW-0325">Glycoprotein</keyword>
<dbReference type="GO" id="GO:0005886">
    <property type="term" value="C:plasma membrane"/>
    <property type="evidence" value="ECO:0007669"/>
    <property type="project" value="UniProtKB-SubCell"/>
</dbReference>
<sequence length="355" mass="40677">MIRTDYNFGSVDEKGEWTGMIGMLKNNEADMALGWLATTYERHKVADYSFPYIIDSNVFVTAAPKILLRELPFLNPFQPLHWIFGEIYVLALSERIFSSTVRSTTVTDANKENIEEGRYNYYSRNKVRAFMYLWSLTKLVLVFSYSSDILASLMVPIKESPLKSVQELRDAVVAGKYQFGAFRGTSQLSNLMEVQSGIIKDLADNIRHHPENIVKTFNDSIKRMEEGKFAMMNMRLHFIYSATKIGIDRFYVAEDSIGFNGVSIAFRKGFRHLEQVNRVIHRVTECAILSKIIDGYIFRSQLKAPPPKPPQGKRALSFDDMKTTLWMLIFGQMLSISCLLIEIGTYKYKTCYAGC</sequence>
<comment type="caution">
    <text evidence="14">The sequence shown here is derived from an EMBL/GenBank/DDBJ whole genome shotgun (WGS) entry which is preliminary data.</text>
</comment>
<evidence type="ECO:0000256" key="11">
    <source>
        <dbReference type="ARBA" id="ARBA00023303"/>
    </source>
</evidence>
<evidence type="ECO:0000256" key="8">
    <source>
        <dbReference type="ARBA" id="ARBA00023170"/>
    </source>
</evidence>
<dbReference type="SUPFAM" id="SSF53850">
    <property type="entry name" value="Periplasmic binding protein-like II"/>
    <property type="match status" value="1"/>
</dbReference>
<evidence type="ECO:0000256" key="6">
    <source>
        <dbReference type="ARBA" id="ARBA00023065"/>
    </source>
</evidence>
<dbReference type="PANTHER" id="PTHR42643:SF24">
    <property type="entry name" value="IONOTROPIC RECEPTOR 60A"/>
    <property type="match status" value="1"/>
</dbReference>
<keyword evidence="6" id="KW-0406">Ion transport</keyword>
<accession>A0A8X6PNK0</accession>
<keyword evidence="10" id="KW-1071">Ligand-gated ion channel</keyword>
<keyword evidence="11" id="KW-0407">Ion channel</keyword>
<reference evidence="14" key="1">
    <citation type="submission" date="2020-08" db="EMBL/GenBank/DDBJ databases">
        <title>Multicomponent nature underlies the extraordinary mechanical properties of spider dragline silk.</title>
        <authorList>
            <person name="Kono N."/>
            <person name="Nakamura H."/>
            <person name="Mori M."/>
            <person name="Yoshida Y."/>
            <person name="Ohtoshi R."/>
            <person name="Malay A.D."/>
            <person name="Moran D.A.P."/>
            <person name="Tomita M."/>
            <person name="Numata K."/>
            <person name="Arakawa K."/>
        </authorList>
    </citation>
    <scope>NUCLEOTIDE SEQUENCE</scope>
</reference>
<evidence type="ECO:0000256" key="7">
    <source>
        <dbReference type="ARBA" id="ARBA00023136"/>
    </source>
</evidence>
<evidence type="ECO:0000313" key="14">
    <source>
        <dbReference type="EMBL" id="GFT80131.1"/>
    </source>
</evidence>
<dbReference type="OrthoDB" id="6436011at2759"/>
<organism evidence="14 15">
    <name type="scientific">Nephila pilipes</name>
    <name type="common">Giant wood spider</name>
    <name type="synonym">Nephila maculata</name>
    <dbReference type="NCBI Taxonomy" id="299642"/>
    <lineage>
        <taxon>Eukaryota</taxon>
        <taxon>Metazoa</taxon>
        <taxon>Ecdysozoa</taxon>
        <taxon>Arthropoda</taxon>
        <taxon>Chelicerata</taxon>
        <taxon>Arachnida</taxon>
        <taxon>Araneae</taxon>
        <taxon>Araneomorphae</taxon>
        <taxon>Entelegynae</taxon>
        <taxon>Araneoidea</taxon>
        <taxon>Nephilidae</taxon>
        <taxon>Nephila</taxon>
    </lineage>
</organism>
<name>A0A8X6PNK0_NEPPI</name>
<keyword evidence="2" id="KW-0813">Transport</keyword>
<keyword evidence="5 12" id="KW-1133">Transmembrane helix</keyword>
<evidence type="ECO:0000256" key="10">
    <source>
        <dbReference type="ARBA" id="ARBA00023286"/>
    </source>
</evidence>
<keyword evidence="15" id="KW-1185">Reference proteome</keyword>
<dbReference type="InterPro" id="IPR019594">
    <property type="entry name" value="Glu/Gly-bd"/>
</dbReference>
<dbReference type="InterPro" id="IPR052192">
    <property type="entry name" value="Insect_Ionotropic_Sensory_Rcpt"/>
</dbReference>
<evidence type="ECO:0000256" key="5">
    <source>
        <dbReference type="ARBA" id="ARBA00022989"/>
    </source>
</evidence>
<dbReference type="EMBL" id="BMAW01022874">
    <property type="protein sequence ID" value="GFT80131.1"/>
    <property type="molecule type" value="Genomic_DNA"/>
</dbReference>
<keyword evidence="8 14" id="KW-0675">Receptor</keyword>
<comment type="subcellular location">
    <subcellularLocation>
        <location evidence="1">Cell membrane</location>
        <topology evidence="1">Multi-pass membrane protein</topology>
    </subcellularLocation>
</comment>
<evidence type="ECO:0000256" key="2">
    <source>
        <dbReference type="ARBA" id="ARBA00022448"/>
    </source>
</evidence>
<evidence type="ECO:0000259" key="13">
    <source>
        <dbReference type="Pfam" id="PF10613"/>
    </source>
</evidence>
<protein>
    <submittedName>
        <fullName evidence="14">Glutamate receptor ionotropic, delta-1</fullName>
    </submittedName>
</protein>
<evidence type="ECO:0000256" key="1">
    <source>
        <dbReference type="ARBA" id="ARBA00004651"/>
    </source>
</evidence>
<evidence type="ECO:0000256" key="9">
    <source>
        <dbReference type="ARBA" id="ARBA00023180"/>
    </source>
</evidence>
<evidence type="ECO:0000256" key="12">
    <source>
        <dbReference type="SAM" id="Phobius"/>
    </source>
</evidence>
<gene>
    <name evidence="14" type="primary">GRID1_7</name>
    <name evidence="14" type="ORF">NPIL_188751</name>
</gene>
<dbReference type="Gene3D" id="3.40.190.10">
    <property type="entry name" value="Periplasmic binding protein-like II"/>
    <property type="match status" value="3"/>
</dbReference>
<keyword evidence="3" id="KW-1003">Cell membrane</keyword>
<keyword evidence="4 12" id="KW-0812">Transmembrane</keyword>
<dbReference type="AlphaFoldDB" id="A0A8X6PNK0"/>
<evidence type="ECO:0000313" key="15">
    <source>
        <dbReference type="Proteomes" id="UP000887013"/>
    </source>
</evidence>
<keyword evidence="7 12" id="KW-0472">Membrane</keyword>
<evidence type="ECO:0000256" key="4">
    <source>
        <dbReference type="ARBA" id="ARBA00022692"/>
    </source>
</evidence>
<dbReference type="GO" id="GO:0015276">
    <property type="term" value="F:ligand-gated monoatomic ion channel activity"/>
    <property type="evidence" value="ECO:0007669"/>
    <property type="project" value="InterPro"/>
</dbReference>
<proteinExistence type="predicted"/>
<feature type="transmembrane region" description="Helical" evidence="12">
    <location>
        <begin position="323"/>
        <end position="341"/>
    </location>
</feature>
<feature type="domain" description="Ionotropic glutamate receptor L-glutamate and glycine-binding" evidence="13">
    <location>
        <begin position="3"/>
        <end position="55"/>
    </location>
</feature>
<dbReference type="Proteomes" id="UP000887013">
    <property type="component" value="Unassembled WGS sequence"/>
</dbReference>
<dbReference type="PANTHER" id="PTHR42643">
    <property type="entry name" value="IONOTROPIC RECEPTOR 20A-RELATED"/>
    <property type="match status" value="1"/>
</dbReference>
<evidence type="ECO:0000256" key="3">
    <source>
        <dbReference type="ARBA" id="ARBA00022475"/>
    </source>
</evidence>
<dbReference type="Pfam" id="PF10613">
    <property type="entry name" value="Lig_chan-Glu_bd"/>
    <property type="match status" value="1"/>
</dbReference>